<dbReference type="Gene3D" id="3.40.960.10">
    <property type="entry name" value="VSR Endonuclease"/>
    <property type="match status" value="1"/>
</dbReference>
<evidence type="ECO:0000313" key="3">
    <source>
        <dbReference type="Proteomes" id="UP000217209"/>
    </source>
</evidence>
<dbReference type="EMBL" id="CP019688">
    <property type="protein sequence ID" value="AQQ15009.1"/>
    <property type="molecule type" value="Genomic_DNA"/>
</dbReference>
<feature type="domain" description="Treble clef zinc finger" evidence="1">
    <location>
        <begin position="345"/>
        <end position="399"/>
    </location>
</feature>
<reference evidence="2 3" key="1">
    <citation type="submission" date="2016-12" db="EMBL/GenBank/DDBJ databases">
        <authorList>
            <person name="Song W.-J."/>
            <person name="Kurnit D.M."/>
        </authorList>
    </citation>
    <scope>NUCLEOTIDE SEQUENCE [LARGE SCALE GENOMIC DNA]</scope>
    <source>
        <strain evidence="2 3">DSM 30827</strain>
    </source>
</reference>
<sequence>MATTQVCSAEGCDESALFRTRTKPAWCEKHLGEIYDQAGLQLLEPFTKPKEYLLTRCTSCGFEGHYRFEYVLQTVGRHEKTCRACYWRGWARDQRALLDKGSSRESIELAKAAAEENGYIYLGPLTEPCLENDPHKVKCKRCGVITAERVGDIGWGCTCVKSNKTATAGTSKAVGSNLVKNATDECVSWWDHEKNSEQLWRTAKKGSRKTAWWTCSNGHTFESRIDEMFKRGSCRQCDEEKWRKKKAQDAIHTLAWRLAYAFSSVADVPELAAAWNEPDIDPADVPALSEQTFMFRCERGHTIRTSPQGASLYECRKCIGVKTRERNLAAAKSGEVKSRLTPEITSQWHPTKNDGLLLGAIPPTSTRNVWWLDPVCGHEWQDVVGNRDKYERYRCPFCETILDSLAYHYPDVAAQWSEQNDISPWQIRLYTTQLAQPPLWVCLDNPEHTWRAMPSRLVNGASCPDCKTVGKSAVECLYAKAAKKIWGNAASGQWVYSDSFTNHSSWSVDVLVDLPDGKQLGIEYDGSYWHKDKTETDLVKTLDLLRHGLILCRVREHPLPGLDVENQNYFEITAYAGSNDPEHELAEFAEVLTQHIERSNQVKP</sequence>
<protein>
    <recommendedName>
        <fullName evidence="1">Treble clef zinc finger domain-containing protein</fullName>
    </recommendedName>
</protein>
<dbReference type="Pfam" id="PF14311">
    <property type="entry name" value="DUF4379"/>
    <property type="match status" value="3"/>
</dbReference>
<organism evidence="2 3">
    <name type="scientific">Corynebacterium glaucum</name>
    <dbReference type="NCBI Taxonomy" id="187491"/>
    <lineage>
        <taxon>Bacteria</taxon>
        <taxon>Bacillati</taxon>
        <taxon>Actinomycetota</taxon>
        <taxon>Actinomycetes</taxon>
        <taxon>Mycobacteriales</taxon>
        <taxon>Corynebacteriaceae</taxon>
        <taxon>Corynebacterium</taxon>
    </lineage>
</organism>
<dbReference type="RefSeq" id="WP_095659754.1">
    <property type="nucleotide sequence ID" value="NZ_CP019688.1"/>
</dbReference>
<proteinExistence type="predicted"/>
<feature type="domain" description="Treble clef zinc finger" evidence="1">
    <location>
        <begin position="413"/>
        <end position="467"/>
    </location>
</feature>
<feature type="domain" description="Treble clef zinc finger" evidence="1">
    <location>
        <begin position="188"/>
        <end position="238"/>
    </location>
</feature>
<gene>
    <name evidence="2" type="ORF">CGLAU_05185</name>
</gene>
<accession>A0A1Q2HVY6</accession>
<dbReference type="PANTHER" id="PTHR37317">
    <property type="entry name" value="BLR8090 PROTEIN"/>
    <property type="match status" value="1"/>
</dbReference>
<dbReference type="Proteomes" id="UP000217209">
    <property type="component" value="Chromosome"/>
</dbReference>
<dbReference type="KEGG" id="cgv:CGLAU_05185"/>
<keyword evidence="3" id="KW-1185">Reference proteome</keyword>
<evidence type="ECO:0000313" key="2">
    <source>
        <dbReference type="EMBL" id="AQQ15009.1"/>
    </source>
</evidence>
<evidence type="ECO:0000259" key="1">
    <source>
        <dbReference type="Pfam" id="PF14311"/>
    </source>
</evidence>
<dbReference type="OrthoDB" id="3196679at2"/>
<dbReference type="AlphaFoldDB" id="A0A1Q2HVY6"/>
<dbReference type="InterPro" id="IPR025487">
    <property type="entry name" value="DUF4379"/>
</dbReference>
<name>A0A1Q2HVY6_9CORY</name>
<dbReference type="PANTHER" id="PTHR37317:SF1">
    <property type="entry name" value="ZINC-RIBBON DOMAIN-CONTAINING PROTEIN-RELATED"/>
    <property type="match status" value="1"/>
</dbReference>